<name>A0A6I5RPN7_9PSED</name>
<keyword evidence="4 7" id="KW-0133">Cell shape</keyword>
<evidence type="ECO:0000259" key="8">
    <source>
        <dbReference type="PROSITE" id="PS52029"/>
    </source>
</evidence>
<keyword evidence="10" id="KW-1185">Reference proteome</keyword>
<gene>
    <name evidence="9" type="ORF">G3O07_08080</name>
</gene>
<dbReference type="SUPFAM" id="SSF141523">
    <property type="entry name" value="L,D-transpeptidase catalytic domain-like"/>
    <property type="match status" value="1"/>
</dbReference>
<evidence type="ECO:0000256" key="7">
    <source>
        <dbReference type="PROSITE-ProRule" id="PRU01373"/>
    </source>
</evidence>
<accession>A0A6I5RPN7</accession>
<dbReference type="PROSITE" id="PS52029">
    <property type="entry name" value="LD_TPASE"/>
    <property type="match status" value="1"/>
</dbReference>
<dbReference type="UniPathway" id="UPA00219"/>
<evidence type="ECO:0000256" key="5">
    <source>
        <dbReference type="ARBA" id="ARBA00022984"/>
    </source>
</evidence>
<keyword evidence="6 7" id="KW-0961">Cell wall biogenesis/degradation</keyword>
<dbReference type="AlphaFoldDB" id="A0A6I5RPN7"/>
<keyword evidence="5 7" id="KW-0573">Peptidoglycan synthesis</keyword>
<evidence type="ECO:0000313" key="10">
    <source>
        <dbReference type="Proteomes" id="UP000471751"/>
    </source>
</evidence>
<dbReference type="PANTHER" id="PTHR36699">
    <property type="entry name" value="LD-TRANSPEPTIDASE"/>
    <property type="match status" value="1"/>
</dbReference>
<dbReference type="GO" id="GO:0016740">
    <property type="term" value="F:transferase activity"/>
    <property type="evidence" value="ECO:0007669"/>
    <property type="project" value="UniProtKB-KW"/>
</dbReference>
<dbReference type="Gene3D" id="2.40.440.10">
    <property type="entry name" value="L,D-transpeptidase catalytic domain-like"/>
    <property type="match status" value="1"/>
</dbReference>
<comment type="caution">
    <text evidence="9">The sequence shown here is derived from an EMBL/GenBank/DDBJ whole genome shotgun (WGS) entry which is preliminary data.</text>
</comment>
<reference evidence="9 10" key="1">
    <citation type="submission" date="2020-02" db="EMBL/GenBank/DDBJ databases">
        <title>Broccoli isolated Pseudomonas sp.</title>
        <authorList>
            <person name="Fujikawa T."/>
            <person name="Sawada H."/>
        </authorList>
    </citation>
    <scope>NUCLEOTIDE SEQUENCE [LARGE SCALE GENOMIC DNA]</scope>
    <source>
        <strain evidence="9 10">JCM 32154</strain>
    </source>
</reference>
<sequence length="178" mass="19733">MLKSLVVVSVLAIAAYGYTRYAMRYGSGTAPDMAAASEQADTLMVYKAQKRMQLLKDGVVLQEYSISLGKNPVGHKQAEGDERTPEGRYTIDWRNEQSIAHLSLHISYPNAEDKQRAAAANVEPGGNIMIHGLLNGWGGIGEWHRRWNWTNGCIAVTNQEVREIWSRVPNGTPIVINP</sequence>
<evidence type="ECO:0000256" key="1">
    <source>
        <dbReference type="ARBA" id="ARBA00004752"/>
    </source>
</evidence>
<dbReference type="GO" id="GO:0071555">
    <property type="term" value="P:cell wall organization"/>
    <property type="evidence" value="ECO:0007669"/>
    <property type="project" value="UniProtKB-UniRule"/>
</dbReference>
<organism evidence="9 10">
    <name type="scientific">Pseudomonas laurentiana</name>
    <dbReference type="NCBI Taxonomy" id="2364649"/>
    <lineage>
        <taxon>Bacteria</taxon>
        <taxon>Pseudomonadati</taxon>
        <taxon>Pseudomonadota</taxon>
        <taxon>Gammaproteobacteria</taxon>
        <taxon>Pseudomonadales</taxon>
        <taxon>Pseudomonadaceae</taxon>
        <taxon>Pseudomonas</taxon>
    </lineage>
</organism>
<evidence type="ECO:0000313" key="9">
    <source>
        <dbReference type="EMBL" id="NES09705.1"/>
    </source>
</evidence>
<comment type="similarity">
    <text evidence="2">Belongs to the YkuD family.</text>
</comment>
<proteinExistence type="inferred from homology"/>
<feature type="domain" description="L,D-TPase catalytic" evidence="8">
    <location>
        <begin position="41"/>
        <end position="177"/>
    </location>
</feature>
<dbReference type="GO" id="GO:0008360">
    <property type="term" value="P:regulation of cell shape"/>
    <property type="evidence" value="ECO:0007669"/>
    <property type="project" value="UniProtKB-UniRule"/>
</dbReference>
<feature type="active site" description="Proton donor/acceptor" evidence="7">
    <location>
        <position position="131"/>
    </location>
</feature>
<dbReference type="EMBL" id="JAAHBT010000069">
    <property type="protein sequence ID" value="NES09705.1"/>
    <property type="molecule type" value="Genomic_DNA"/>
</dbReference>
<protein>
    <submittedName>
        <fullName evidence="9">L,D-transpeptidase family protein</fullName>
    </submittedName>
</protein>
<dbReference type="InterPro" id="IPR005490">
    <property type="entry name" value="LD_TPept_cat_dom"/>
</dbReference>
<keyword evidence="3" id="KW-0808">Transferase</keyword>
<dbReference type="PANTHER" id="PTHR36699:SF1">
    <property type="entry name" value="L,D-TRANSPEPTIDASE YAFK-RELATED"/>
    <property type="match status" value="1"/>
</dbReference>
<dbReference type="InterPro" id="IPR038063">
    <property type="entry name" value="Transpep_catalytic_dom"/>
</dbReference>
<evidence type="ECO:0000256" key="6">
    <source>
        <dbReference type="ARBA" id="ARBA00023316"/>
    </source>
</evidence>
<evidence type="ECO:0000256" key="4">
    <source>
        <dbReference type="ARBA" id="ARBA00022960"/>
    </source>
</evidence>
<dbReference type="Proteomes" id="UP000471751">
    <property type="component" value="Unassembled WGS sequence"/>
</dbReference>
<dbReference type="Pfam" id="PF03734">
    <property type="entry name" value="YkuD"/>
    <property type="match status" value="1"/>
</dbReference>
<evidence type="ECO:0000256" key="3">
    <source>
        <dbReference type="ARBA" id="ARBA00022679"/>
    </source>
</evidence>
<evidence type="ECO:0000256" key="2">
    <source>
        <dbReference type="ARBA" id="ARBA00005992"/>
    </source>
</evidence>
<dbReference type="GO" id="GO:0009252">
    <property type="term" value="P:peptidoglycan biosynthetic process"/>
    <property type="evidence" value="ECO:0007669"/>
    <property type="project" value="UniProtKB-UniPathway"/>
</dbReference>
<feature type="active site" description="Nucleophile" evidence="7">
    <location>
        <position position="153"/>
    </location>
</feature>
<comment type="pathway">
    <text evidence="1 7">Cell wall biogenesis; peptidoglycan biosynthesis.</text>
</comment>
<dbReference type="GO" id="GO:0004180">
    <property type="term" value="F:carboxypeptidase activity"/>
    <property type="evidence" value="ECO:0007669"/>
    <property type="project" value="UniProtKB-ARBA"/>
</dbReference>
<dbReference type="CDD" id="cd16913">
    <property type="entry name" value="YkuD_like"/>
    <property type="match status" value="1"/>
</dbReference>